<sequence length="169" mass="18193">MSKRQPGFLATIGYEGVTLDDFIATLQDTGIKRLMDVRELPLSRRRGFSKTALSAALAEAGIEYVHLRGLGDPKPGRDAARSGDMPRFRRIFGAHMKTPKAQADLAVAARLAIGGGTCLMCFEHDHSGCHRSIVADAISARVPVPIRHLRVASASSNPAVRKAPAIEHT</sequence>
<dbReference type="EMBL" id="JAETWB010000040">
    <property type="protein sequence ID" value="MBL6081923.1"/>
    <property type="molecule type" value="Genomic_DNA"/>
</dbReference>
<reference evidence="1 2" key="1">
    <citation type="submission" date="2021-01" db="EMBL/GenBank/DDBJ databases">
        <title>Belnapia mucosa sp. nov. and Belnapia arida sp. nov., isolated from the Tabernas Desert (Almeria, Spain).</title>
        <authorList>
            <person name="Molina-Menor E."/>
            <person name="Vidal-Verdu A."/>
            <person name="Calonge A."/>
            <person name="Satari L."/>
            <person name="Pereto J."/>
            <person name="Porcar M."/>
        </authorList>
    </citation>
    <scope>NUCLEOTIDE SEQUENCE [LARGE SCALE GENOMIC DNA]</scope>
    <source>
        <strain evidence="1 2">T18</strain>
    </source>
</reference>
<keyword evidence="2" id="KW-1185">Reference proteome</keyword>
<protein>
    <submittedName>
        <fullName evidence="1">DUF488 domain-containing protein</fullName>
    </submittedName>
</protein>
<dbReference type="PANTHER" id="PTHR39337">
    <property type="entry name" value="BLR5642 PROTEIN"/>
    <property type="match status" value="1"/>
</dbReference>
<dbReference type="PANTHER" id="PTHR39337:SF1">
    <property type="entry name" value="BLR5642 PROTEIN"/>
    <property type="match status" value="1"/>
</dbReference>
<name>A0ABS1UB63_9PROT</name>
<organism evidence="1 2">
    <name type="scientific">Belnapia arida</name>
    <dbReference type="NCBI Taxonomy" id="2804533"/>
    <lineage>
        <taxon>Bacteria</taxon>
        <taxon>Pseudomonadati</taxon>
        <taxon>Pseudomonadota</taxon>
        <taxon>Alphaproteobacteria</taxon>
        <taxon>Acetobacterales</taxon>
        <taxon>Roseomonadaceae</taxon>
        <taxon>Belnapia</taxon>
    </lineage>
</organism>
<proteinExistence type="predicted"/>
<dbReference type="Pfam" id="PF04343">
    <property type="entry name" value="DUF488"/>
    <property type="match status" value="1"/>
</dbReference>
<gene>
    <name evidence="1" type="ORF">JMJ56_28470</name>
</gene>
<evidence type="ECO:0000313" key="1">
    <source>
        <dbReference type="EMBL" id="MBL6081923.1"/>
    </source>
</evidence>
<evidence type="ECO:0000313" key="2">
    <source>
        <dbReference type="Proteomes" id="UP000660885"/>
    </source>
</evidence>
<dbReference type="InterPro" id="IPR007438">
    <property type="entry name" value="DUF488"/>
</dbReference>
<dbReference type="InterPro" id="IPR014519">
    <property type="entry name" value="UCP024492"/>
</dbReference>
<comment type="caution">
    <text evidence="1">The sequence shown here is derived from an EMBL/GenBank/DDBJ whole genome shotgun (WGS) entry which is preliminary data.</text>
</comment>
<dbReference type="Proteomes" id="UP000660885">
    <property type="component" value="Unassembled WGS sequence"/>
</dbReference>
<accession>A0ABS1UB63</accession>
<dbReference type="PIRSF" id="PIRSF024492">
    <property type="entry name" value="UCP024492"/>
    <property type="match status" value="1"/>
</dbReference>